<dbReference type="AlphaFoldDB" id="A0A9P6NI47"/>
<reference evidence="1" key="1">
    <citation type="submission" date="2013-11" db="EMBL/GenBank/DDBJ databases">
        <title>Genome sequence of the fusiform rust pathogen reveals effectors for host alternation and coevolution with pine.</title>
        <authorList>
            <consortium name="DOE Joint Genome Institute"/>
            <person name="Smith K."/>
            <person name="Pendleton A."/>
            <person name="Kubisiak T."/>
            <person name="Anderson C."/>
            <person name="Salamov A."/>
            <person name="Aerts A."/>
            <person name="Riley R."/>
            <person name="Clum A."/>
            <person name="Lindquist E."/>
            <person name="Ence D."/>
            <person name="Campbell M."/>
            <person name="Kronenberg Z."/>
            <person name="Feau N."/>
            <person name="Dhillon B."/>
            <person name="Hamelin R."/>
            <person name="Burleigh J."/>
            <person name="Smith J."/>
            <person name="Yandell M."/>
            <person name="Nelson C."/>
            <person name="Grigoriev I."/>
            <person name="Davis J."/>
        </authorList>
    </citation>
    <scope>NUCLEOTIDE SEQUENCE</scope>
    <source>
        <strain evidence="1">G11</strain>
    </source>
</reference>
<keyword evidence="2" id="KW-1185">Reference proteome</keyword>
<comment type="caution">
    <text evidence="1">The sequence shown here is derived from an EMBL/GenBank/DDBJ whole genome shotgun (WGS) entry which is preliminary data.</text>
</comment>
<organism evidence="1 2">
    <name type="scientific">Cronartium quercuum f. sp. fusiforme G11</name>
    <dbReference type="NCBI Taxonomy" id="708437"/>
    <lineage>
        <taxon>Eukaryota</taxon>
        <taxon>Fungi</taxon>
        <taxon>Dikarya</taxon>
        <taxon>Basidiomycota</taxon>
        <taxon>Pucciniomycotina</taxon>
        <taxon>Pucciniomycetes</taxon>
        <taxon>Pucciniales</taxon>
        <taxon>Coleosporiaceae</taxon>
        <taxon>Cronartium</taxon>
    </lineage>
</organism>
<gene>
    <name evidence="1" type="ORF">CROQUDRAFT_709186</name>
</gene>
<protein>
    <submittedName>
        <fullName evidence="1">Uncharacterized protein</fullName>
    </submittedName>
</protein>
<dbReference type="EMBL" id="MU167295">
    <property type="protein sequence ID" value="KAG0144468.1"/>
    <property type="molecule type" value="Genomic_DNA"/>
</dbReference>
<proteinExistence type="predicted"/>
<dbReference type="Proteomes" id="UP000886653">
    <property type="component" value="Unassembled WGS sequence"/>
</dbReference>
<name>A0A9P6NI47_9BASI</name>
<evidence type="ECO:0000313" key="1">
    <source>
        <dbReference type="EMBL" id="KAG0144468.1"/>
    </source>
</evidence>
<accession>A0A9P6NI47</accession>
<evidence type="ECO:0000313" key="2">
    <source>
        <dbReference type="Proteomes" id="UP000886653"/>
    </source>
</evidence>
<sequence length="99" mass="11066">MSLLAVEIASSILCAMIFMFRELRSLALGTIFTLLKENSPDLSKPSCIMILRIESFVHSKSVLSSSSIFAQILERYLFRESPSSNFMLPISCQLAICDI</sequence>